<dbReference type="InterPro" id="IPR047199">
    <property type="entry name" value="CorA-like"/>
</dbReference>
<dbReference type="Gene3D" id="1.20.58.340">
    <property type="entry name" value="Magnesium transport protein CorA, transmembrane region"/>
    <property type="match status" value="2"/>
</dbReference>
<evidence type="ECO:0000313" key="8">
    <source>
        <dbReference type="Proteomes" id="UP000237947"/>
    </source>
</evidence>
<dbReference type="InterPro" id="IPR002523">
    <property type="entry name" value="MgTranspt_CorA/ZnTranspt_ZntB"/>
</dbReference>
<evidence type="ECO:0000256" key="3">
    <source>
        <dbReference type="ARBA" id="ARBA00022692"/>
    </source>
</evidence>
<gene>
    <name evidence="7" type="ORF">C5Q98_03055</name>
</gene>
<reference evidence="8" key="1">
    <citation type="submission" date="2018-02" db="EMBL/GenBank/DDBJ databases">
        <authorList>
            <person name="Holder M.E."/>
            <person name="Ajami N.J."/>
            <person name="Petrosino J.F."/>
        </authorList>
    </citation>
    <scope>NUCLEOTIDE SEQUENCE [LARGE SCALE GENOMIC DNA]</scope>
    <source>
        <strain evidence="8">CCUG 47711</strain>
    </source>
</reference>
<comment type="similarity">
    <text evidence="2">Belongs to the CorA metal ion transporter (MIT) (TC 1.A.35) family.</text>
</comment>
<keyword evidence="8" id="KW-1185">Reference proteome</keyword>
<dbReference type="SUPFAM" id="SSF143865">
    <property type="entry name" value="CorA soluble domain-like"/>
    <property type="match status" value="1"/>
</dbReference>
<dbReference type="RefSeq" id="WP_106012255.1">
    <property type="nucleotide sequence ID" value="NZ_CP027226.1"/>
</dbReference>
<proteinExistence type="inferred from homology"/>
<dbReference type="AlphaFoldDB" id="A0A2S0KML0"/>
<feature type="transmembrane region" description="Helical" evidence="6">
    <location>
        <begin position="255"/>
        <end position="274"/>
    </location>
</feature>
<protein>
    <submittedName>
        <fullName evidence="7">Magnesium transporter</fullName>
    </submittedName>
</protein>
<dbReference type="GO" id="GO:0016020">
    <property type="term" value="C:membrane"/>
    <property type="evidence" value="ECO:0007669"/>
    <property type="project" value="UniProtKB-SubCell"/>
</dbReference>
<dbReference type="InterPro" id="IPR045861">
    <property type="entry name" value="CorA_cytoplasmic_dom"/>
</dbReference>
<dbReference type="Gene3D" id="3.30.460.20">
    <property type="entry name" value="CorA soluble domain-like"/>
    <property type="match status" value="1"/>
</dbReference>
<dbReference type="PANTHER" id="PTHR47891">
    <property type="entry name" value="TRANSPORTER-RELATED"/>
    <property type="match status" value="1"/>
</dbReference>
<evidence type="ECO:0000256" key="4">
    <source>
        <dbReference type="ARBA" id="ARBA00022989"/>
    </source>
</evidence>
<evidence type="ECO:0000256" key="6">
    <source>
        <dbReference type="SAM" id="Phobius"/>
    </source>
</evidence>
<dbReference type="Proteomes" id="UP000237947">
    <property type="component" value="Chromosome"/>
</dbReference>
<evidence type="ECO:0000313" key="7">
    <source>
        <dbReference type="EMBL" id="AVM42272.1"/>
    </source>
</evidence>
<dbReference type="KEGG" id="fsa:C5Q98_03055"/>
<dbReference type="EMBL" id="CP027226">
    <property type="protein sequence ID" value="AVM42272.1"/>
    <property type="molecule type" value="Genomic_DNA"/>
</dbReference>
<dbReference type="Pfam" id="PF01544">
    <property type="entry name" value="CorA"/>
    <property type="match status" value="1"/>
</dbReference>
<evidence type="ECO:0000256" key="2">
    <source>
        <dbReference type="ARBA" id="ARBA00009765"/>
    </source>
</evidence>
<dbReference type="OrthoDB" id="9803416at2"/>
<name>A0A2S0KML0_9FIRM</name>
<accession>A0A2S0KML0</accession>
<dbReference type="InterPro" id="IPR045863">
    <property type="entry name" value="CorA_TM1_TM2"/>
</dbReference>
<evidence type="ECO:0000256" key="5">
    <source>
        <dbReference type="ARBA" id="ARBA00023136"/>
    </source>
</evidence>
<evidence type="ECO:0000256" key="1">
    <source>
        <dbReference type="ARBA" id="ARBA00004141"/>
    </source>
</evidence>
<dbReference type="PANTHER" id="PTHR47891:SF2">
    <property type="entry name" value="MAGNESIUM AND COBALT TRANSPORTER"/>
    <property type="match status" value="1"/>
</dbReference>
<keyword evidence="5 6" id="KW-0472">Membrane</keyword>
<dbReference type="SUPFAM" id="SSF144083">
    <property type="entry name" value="Magnesium transport protein CorA, transmembrane region"/>
    <property type="match status" value="1"/>
</dbReference>
<keyword evidence="4 6" id="KW-1133">Transmembrane helix</keyword>
<sequence>MIDFYITRDKELVKLNEFENGAWINVVDPSAEEKALLIDRFNVDPTILEDALDPEESPRYEYEDEDTFIIINVPIKSKDDDEFYETIPLAIFHFKNYIITVCISEDTVLEKFLKGKTNKSKDFYTQYKTRFILQILQNTSNEYLRNLKILEKLSDRITTNVKDSIENKELLSLLKIEKSLVYFATSLRGNEKVLERLLRHHLIKNYPEDSDLLEDVITDNKQALEMTSLYTDILSSTMETYASIISNNQNDAMKILTSITFVMSIPTIVSGIWGMNVWVPMQDKPFGFLIIMAVIVLLTVLVAYLLRKLRML</sequence>
<dbReference type="GO" id="GO:0046873">
    <property type="term" value="F:metal ion transmembrane transporter activity"/>
    <property type="evidence" value="ECO:0007669"/>
    <property type="project" value="InterPro"/>
</dbReference>
<comment type="subcellular location">
    <subcellularLocation>
        <location evidence="1">Membrane</location>
        <topology evidence="1">Multi-pass membrane protein</topology>
    </subcellularLocation>
</comment>
<keyword evidence="3 6" id="KW-0812">Transmembrane</keyword>
<dbReference type="CDD" id="cd12827">
    <property type="entry name" value="EcCorA_ZntB-like_u2"/>
    <property type="match status" value="1"/>
</dbReference>
<feature type="transmembrane region" description="Helical" evidence="6">
    <location>
        <begin position="286"/>
        <end position="306"/>
    </location>
</feature>
<organism evidence="7 8">
    <name type="scientific">Fastidiosipila sanguinis</name>
    <dbReference type="NCBI Taxonomy" id="236753"/>
    <lineage>
        <taxon>Bacteria</taxon>
        <taxon>Bacillati</taxon>
        <taxon>Bacillota</taxon>
        <taxon>Clostridia</taxon>
        <taxon>Eubacteriales</taxon>
        <taxon>Oscillospiraceae</taxon>
        <taxon>Fastidiosipila</taxon>
    </lineage>
</organism>